<evidence type="ECO:0000313" key="4">
    <source>
        <dbReference type="EMBL" id="SFJ06100.1"/>
    </source>
</evidence>
<dbReference type="NCBIfam" id="NF006597">
    <property type="entry name" value="PRK09134.1"/>
    <property type="match status" value="1"/>
</dbReference>
<dbReference type="InterPro" id="IPR036291">
    <property type="entry name" value="NAD(P)-bd_dom_sf"/>
</dbReference>
<dbReference type="EMBL" id="FORF01000010">
    <property type="protein sequence ID" value="SFJ06100.1"/>
    <property type="molecule type" value="Genomic_DNA"/>
</dbReference>
<evidence type="ECO:0000256" key="1">
    <source>
        <dbReference type="ARBA" id="ARBA00006484"/>
    </source>
</evidence>
<dbReference type="AlphaFoldDB" id="A0A1I3NB16"/>
<dbReference type="Gene3D" id="3.40.50.720">
    <property type="entry name" value="NAD(P)-binding Rossmann-like Domain"/>
    <property type="match status" value="1"/>
</dbReference>
<dbReference type="PRINTS" id="PR00080">
    <property type="entry name" value="SDRFAMILY"/>
</dbReference>
<dbReference type="GO" id="GO:0016491">
    <property type="term" value="F:oxidoreductase activity"/>
    <property type="evidence" value="ECO:0007669"/>
    <property type="project" value="UniProtKB-KW"/>
</dbReference>
<evidence type="ECO:0000256" key="3">
    <source>
        <dbReference type="RuleBase" id="RU000363"/>
    </source>
</evidence>
<dbReference type="InterPro" id="IPR002347">
    <property type="entry name" value="SDR_fam"/>
</dbReference>
<sequence length="255" mass="27673">MATTQHPVALVTGGARRIGAIIVRDLAEAGFSVAIHCNSSRTEADALAQELTDAGKRVCVVQADLSDMDAVAGLVPAVAAELGSLGLLVNNASIFDDDAADNFDWETWDKHFDVHLKAPVLLGQKLVAGLPEEASGLIVNIIDQRVWRPTPRFFSYTLSKSALWTATRTMAQSFAPRVRVNAIGPGPTLMNQRQDPVDFQQQVDALLLKRGPELSEFAQTIRFLWQARSVTGQMIALDGGQHLAWKTPDVYGVVE</sequence>
<keyword evidence="2" id="KW-0560">Oxidoreductase</keyword>
<dbReference type="Proteomes" id="UP000242763">
    <property type="component" value="Unassembled WGS sequence"/>
</dbReference>
<organism evidence="4 5">
    <name type="scientific">Aquamicrobium aerolatum DSM 21857</name>
    <dbReference type="NCBI Taxonomy" id="1121003"/>
    <lineage>
        <taxon>Bacteria</taxon>
        <taxon>Pseudomonadati</taxon>
        <taxon>Pseudomonadota</taxon>
        <taxon>Alphaproteobacteria</taxon>
        <taxon>Hyphomicrobiales</taxon>
        <taxon>Phyllobacteriaceae</taxon>
        <taxon>Aerobium</taxon>
    </lineage>
</organism>
<dbReference type="SUPFAM" id="SSF51735">
    <property type="entry name" value="NAD(P)-binding Rossmann-fold domains"/>
    <property type="match status" value="1"/>
</dbReference>
<dbReference type="PANTHER" id="PTHR43639:SF1">
    <property type="entry name" value="SHORT-CHAIN DEHYDROGENASE_REDUCTASE FAMILY PROTEIN"/>
    <property type="match status" value="1"/>
</dbReference>
<dbReference type="OrthoDB" id="9786360at2"/>
<keyword evidence="5" id="KW-1185">Reference proteome</keyword>
<dbReference type="Pfam" id="PF00106">
    <property type="entry name" value="adh_short"/>
    <property type="match status" value="1"/>
</dbReference>
<gene>
    <name evidence="4" type="ORF">SAMN03080618_02013</name>
</gene>
<protein>
    <submittedName>
        <fullName evidence="4">NAD(P)-dependent dehydrogenase, short-chain alcohol dehydrogenase family</fullName>
    </submittedName>
</protein>
<name>A0A1I3NB16_9HYPH</name>
<evidence type="ECO:0000313" key="5">
    <source>
        <dbReference type="Proteomes" id="UP000242763"/>
    </source>
</evidence>
<dbReference type="STRING" id="1121003.SAMN03080618_02013"/>
<reference evidence="5" key="1">
    <citation type="submission" date="2016-10" db="EMBL/GenBank/DDBJ databases">
        <authorList>
            <person name="Varghese N."/>
            <person name="Submissions S."/>
        </authorList>
    </citation>
    <scope>NUCLEOTIDE SEQUENCE [LARGE SCALE GENOMIC DNA]</scope>
    <source>
        <strain evidence="5">DSM 21857</strain>
    </source>
</reference>
<accession>A0A1I3NB16</accession>
<evidence type="ECO:0000256" key="2">
    <source>
        <dbReference type="ARBA" id="ARBA00023002"/>
    </source>
</evidence>
<dbReference type="RefSeq" id="WP_091521707.1">
    <property type="nucleotide sequence ID" value="NZ_FORF01000010.1"/>
</dbReference>
<dbReference type="PANTHER" id="PTHR43639">
    <property type="entry name" value="OXIDOREDUCTASE, SHORT-CHAIN DEHYDROGENASE/REDUCTASE FAMILY (AFU_ORTHOLOGUE AFUA_5G02870)"/>
    <property type="match status" value="1"/>
</dbReference>
<proteinExistence type="inferred from homology"/>
<dbReference type="PRINTS" id="PR00081">
    <property type="entry name" value="GDHRDH"/>
</dbReference>
<comment type="similarity">
    <text evidence="1 3">Belongs to the short-chain dehydrogenases/reductases (SDR) family.</text>
</comment>